<keyword evidence="2" id="KW-0418">Kinase</keyword>
<dbReference type="Gene3D" id="1.10.510.10">
    <property type="entry name" value="Transferase(Phosphotransferase) domain 1"/>
    <property type="match status" value="1"/>
</dbReference>
<dbReference type="SUPFAM" id="SSF56112">
    <property type="entry name" value="Protein kinase-like (PK-like)"/>
    <property type="match status" value="1"/>
</dbReference>
<sequence>MGQEQVCPLLPKTLYGRRPIHLGHRSTVYIFNSGSKYLALKTSTEQAWRNEMKVYETKQKQCEQDRNKKFHRIQHLLSTGELPEYLHCYNKQHKFYILTRYNNLRDVNAWIRRSGLTEEMKFKAARETLLALKELHLLGFVSRDVKMDNFGVHITQDNRLKFCIYDFELSQKYEATRKSTIGHGTTEYAPLVQMNKSRASYPVDDVEGWFYCLYDIFCGEIPWNRFTPAPEFIVSNENFSESKYRMIRFFIF</sequence>
<dbReference type="OrthoDB" id="5890085at2759"/>
<feature type="domain" description="Protein kinase" evidence="1">
    <location>
        <begin position="14"/>
        <end position="252"/>
    </location>
</feature>
<name>A0A8S9ZL21_9BILA</name>
<dbReference type="InterPro" id="IPR000719">
    <property type="entry name" value="Prot_kinase_dom"/>
</dbReference>
<accession>A0A8S9ZL21</accession>
<dbReference type="GO" id="GO:0005524">
    <property type="term" value="F:ATP binding"/>
    <property type="evidence" value="ECO:0007669"/>
    <property type="project" value="InterPro"/>
</dbReference>
<dbReference type="Proteomes" id="UP000605970">
    <property type="component" value="Unassembled WGS sequence"/>
</dbReference>
<dbReference type="AlphaFoldDB" id="A0A8S9ZL21"/>
<dbReference type="PROSITE" id="PS50011">
    <property type="entry name" value="PROTEIN_KINASE_DOM"/>
    <property type="match status" value="1"/>
</dbReference>
<keyword evidence="3" id="KW-1185">Reference proteome</keyword>
<dbReference type="EMBL" id="JABEBT010000068">
    <property type="protein sequence ID" value="KAF7633886.1"/>
    <property type="molecule type" value="Genomic_DNA"/>
</dbReference>
<gene>
    <name evidence="2" type="ORF">Mgra_00006747</name>
</gene>
<keyword evidence="2" id="KW-0808">Transferase</keyword>
<dbReference type="InterPro" id="IPR050235">
    <property type="entry name" value="CK1_Ser-Thr_kinase"/>
</dbReference>
<dbReference type="PANTHER" id="PTHR11909">
    <property type="entry name" value="CASEIN KINASE-RELATED"/>
    <property type="match status" value="1"/>
</dbReference>
<dbReference type="Pfam" id="PF00069">
    <property type="entry name" value="Pkinase"/>
    <property type="match status" value="1"/>
</dbReference>
<evidence type="ECO:0000259" key="1">
    <source>
        <dbReference type="PROSITE" id="PS50011"/>
    </source>
</evidence>
<dbReference type="GO" id="GO:0004672">
    <property type="term" value="F:protein kinase activity"/>
    <property type="evidence" value="ECO:0007669"/>
    <property type="project" value="InterPro"/>
</dbReference>
<proteinExistence type="predicted"/>
<dbReference type="InterPro" id="IPR011009">
    <property type="entry name" value="Kinase-like_dom_sf"/>
</dbReference>
<protein>
    <submittedName>
        <fullName evidence="2">Protein kinase domain-containing protein</fullName>
    </submittedName>
</protein>
<evidence type="ECO:0000313" key="3">
    <source>
        <dbReference type="Proteomes" id="UP000605970"/>
    </source>
</evidence>
<organism evidence="2 3">
    <name type="scientific">Meloidogyne graminicola</name>
    <dbReference type="NCBI Taxonomy" id="189291"/>
    <lineage>
        <taxon>Eukaryota</taxon>
        <taxon>Metazoa</taxon>
        <taxon>Ecdysozoa</taxon>
        <taxon>Nematoda</taxon>
        <taxon>Chromadorea</taxon>
        <taxon>Rhabditida</taxon>
        <taxon>Tylenchina</taxon>
        <taxon>Tylenchomorpha</taxon>
        <taxon>Tylenchoidea</taxon>
        <taxon>Meloidogynidae</taxon>
        <taxon>Meloidogyninae</taxon>
        <taxon>Meloidogyne</taxon>
    </lineage>
</organism>
<comment type="caution">
    <text evidence="2">The sequence shown here is derived from an EMBL/GenBank/DDBJ whole genome shotgun (WGS) entry which is preliminary data.</text>
</comment>
<evidence type="ECO:0000313" key="2">
    <source>
        <dbReference type="EMBL" id="KAF7633886.1"/>
    </source>
</evidence>
<reference evidence="2" key="1">
    <citation type="journal article" date="2020" name="Ecol. Evol.">
        <title>Genome structure and content of the rice root-knot nematode (Meloidogyne graminicola).</title>
        <authorList>
            <person name="Phan N.T."/>
            <person name="Danchin E.G.J."/>
            <person name="Klopp C."/>
            <person name="Perfus-Barbeoch L."/>
            <person name="Kozlowski D.K."/>
            <person name="Koutsovoulos G.D."/>
            <person name="Lopez-Roques C."/>
            <person name="Bouchez O."/>
            <person name="Zahm M."/>
            <person name="Besnard G."/>
            <person name="Bellafiore S."/>
        </authorList>
    </citation>
    <scope>NUCLEOTIDE SEQUENCE</scope>
    <source>
        <strain evidence="2">VN-18</strain>
    </source>
</reference>